<accession>A0A5C5V752</accession>
<reference evidence="1 2" key="1">
    <citation type="submission" date="2019-02" db="EMBL/GenBank/DDBJ databases">
        <title>Deep-cultivation of Planctomycetes and their phenomic and genomic characterization uncovers novel biology.</title>
        <authorList>
            <person name="Wiegand S."/>
            <person name="Jogler M."/>
            <person name="Boedeker C."/>
            <person name="Pinto D."/>
            <person name="Vollmers J."/>
            <person name="Rivas-Marin E."/>
            <person name="Kohn T."/>
            <person name="Peeters S.H."/>
            <person name="Heuer A."/>
            <person name="Rast P."/>
            <person name="Oberbeckmann S."/>
            <person name="Bunk B."/>
            <person name="Jeske O."/>
            <person name="Meyerdierks A."/>
            <person name="Storesund J.E."/>
            <person name="Kallscheuer N."/>
            <person name="Luecker S."/>
            <person name="Lage O.M."/>
            <person name="Pohl T."/>
            <person name="Merkel B.J."/>
            <person name="Hornburger P."/>
            <person name="Mueller R.-W."/>
            <person name="Bruemmer F."/>
            <person name="Labrenz M."/>
            <person name="Spormann A.M."/>
            <person name="Op Den Camp H."/>
            <person name="Overmann J."/>
            <person name="Amann R."/>
            <person name="Jetten M.S.M."/>
            <person name="Mascher T."/>
            <person name="Medema M.H."/>
            <person name="Devos D.P."/>
            <person name="Kaster A.-K."/>
            <person name="Ovreas L."/>
            <person name="Rohde M."/>
            <person name="Galperin M.Y."/>
            <person name="Jogler C."/>
        </authorList>
    </citation>
    <scope>NUCLEOTIDE SEQUENCE [LARGE SCALE GENOMIC DNA]</scope>
    <source>
        <strain evidence="1 2">KOR34</strain>
    </source>
</reference>
<dbReference type="AlphaFoldDB" id="A0A5C5V752"/>
<keyword evidence="2" id="KW-1185">Reference proteome</keyword>
<dbReference type="EMBL" id="SIHJ01000002">
    <property type="protein sequence ID" value="TWT33793.1"/>
    <property type="molecule type" value="Genomic_DNA"/>
</dbReference>
<dbReference type="RefSeq" id="WP_146566712.1">
    <property type="nucleotide sequence ID" value="NZ_SIHJ01000002.1"/>
</dbReference>
<name>A0A5C5V752_9BACT</name>
<sequence>MKVISTLCVTLLASSICLQSEGAIELNNYTLNFTAAAVADGVAPGDLASLGISNLTNVDEWGFEARSFIGFTDGGVGGAGVISAGDTFKDYIAVQVTGFEPAGGGNITPLRYGGGVAGKTHELTALVEISGVQLTNNTYAITGLSRFDIYFDAGDSTDPSLGPTGGVDYAYTPADFSNLNTFDDGTLVESAGLVAGGGNNSGPVLPNGTISLVLTLIDQIVGDTFEIDFLDQNGSPLAIGGLHLGLADANNLLDNTTLVSAIATKFGFNPGVANSPPPGLYVGGDFDFGFASSSEGSLNKVLIPEPTTFLVWSVLAMTALSARRHRV</sequence>
<gene>
    <name evidence="1" type="ORF">KOR34_36270</name>
</gene>
<comment type="caution">
    <text evidence="1">The sequence shown here is derived from an EMBL/GenBank/DDBJ whole genome shotgun (WGS) entry which is preliminary data.</text>
</comment>
<organism evidence="1 2">
    <name type="scientific">Posidoniimonas corsicana</name>
    <dbReference type="NCBI Taxonomy" id="1938618"/>
    <lineage>
        <taxon>Bacteria</taxon>
        <taxon>Pseudomonadati</taxon>
        <taxon>Planctomycetota</taxon>
        <taxon>Planctomycetia</taxon>
        <taxon>Pirellulales</taxon>
        <taxon>Lacipirellulaceae</taxon>
        <taxon>Posidoniimonas</taxon>
    </lineage>
</organism>
<proteinExistence type="predicted"/>
<evidence type="ECO:0000313" key="1">
    <source>
        <dbReference type="EMBL" id="TWT33793.1"/>
    </source>
</evidence>
<evidence type="ECO:0000313" key="2">
    <source>
        <dbReference type="Proteomes" id="UP000316714"/>
    </source>
</evidence>
<dbReference type="Proteomes" id="UP000316714">
    <property type="component" value="Unassembled WGS sequence"/>
</dbReference>
<evidence type="ECO:0008006" key="3">
    <source>
        <dbReference type="Google" id="ProtNLM"/>
    </source>
</evidence>
<protein>
    <recommendedName>
        <fullName evidence="3">PEP-CTERM protein-sorting domain-containing protein</fullName>
    </recommendedName>
</protein>